<evidence type="ECO:0000313" key="1">
    <source>
        <dbReference type="EMBL" id="QIV95258.1"/>
    </source>
</evidence>
<dbReference type="KEGG" id="afri:E3E15_00075"/>
<dbReference type="AlphaFoldDB" id="A0A6M3HVP1"/>
<proteinExistence type="predicted"/>
<accession>A0A6M3HVP1</accession>
<evidence type="ECO:0000313" key="2">
    <source>
        <dbReference type="Proteomes" id="UP000503320"/>
    </source>
</evidence>
<name>A0A6M3HVP1_9GAMM</name>
<protein>
    <submittedName>
        <fullName evidence="1">Uncharacterized protein</fullName>
    </submittedName>
</protein>
<organism evidence="1 2">
    <name type="scientific">Allofrancisella frigidaquae</name>
    <dbReference type="NCBI Taxonomy" id="1085644"/>
    <lineage>
        <taxon>Bacteria</taxon>
        <taxon>Pseudomonadati</taxon>
        <taxon>Pseudomonadota</taxon>
        <taxon>Gammaproteobacteria</taxon>
        <taxon>Thiotrichales</taxon>
        <taxon>Francisellaceae</taxon>
        <taxon>Allofrancisella</taxon>
    </lineage>
</organism>
<gene>
    <name evidence="1" type="ORF">E3E15_00075</name>
</gene>
<sequence>MPVVTGSFVTHDDIFDADAGLHSLELQEGITVKQLYDAIRETIKNNPKEFKLQASDYGDNKSRVWAFSNKYNQPVAFYAINMNGRVYLGIDIGDEGDANKIDDDITDIYSLEDLILSNIKTLPKNTTE</sequence>
<dbReference type="Proteomes" id="UP000503320">
    <property type="component" value="Chromosome"/>
</dbReference>
<dbReference type="EMBL" id="CP038017">
    <property type="protein sequence ID" value="QIV95258.1"/>
    <property type="molecule type" value="Genomic_DNA"/>
</dbReference>
<reference evidence="1 2" key="1">
    <citation type="submission" date="2019-03" db="EMBL/GenBank/DDBJ databases">
        <title>Complete Genome Sequence of Allofrancisella frigidaquae Strain SYSU 10HL1970 Isolated from Water-Cooling Systems in China.</title>
        <authorList>
            <person name="Ohrman C."/>
            <person name="Uneklint I."/>
            <person name="Sjodin A."/>
        </authorList>
    </citation>
    <scope>NUCLEOTIDE SEQUENCE [LARGE SCALE GENOMIC DNA]</scope>
    <source>
        <strain evidence="1 2">SYSU 10HL1970</strain>
    </source>
</reference>
<keyword evidence="2" id="KW-1185">Reference proteome</keyword>